<evidence type="ECO:0000313" key="2">
    <source>
        <dbReference type="Proteomes" id="UP000572817"/>
    </source>
</evidence>
<accession>A0A8H4IYJ6</accession>
<name>A0A8H4IYJ6_9PEZI</name>
<proteinExistence type="predicted"/>
<organism evidence="1 2">
    <name type="scientific">Botryosphaeria dothidea</name>
    <dbReference type="NCBI Taxonomy" id="55169"/>
    <lineage>
        <taxon>Eukaryota</taxon>
        <taxon>Fungi</taxon>
        <taxon>Dikarya</taxon>
        <taxon>Ascomycota</taxon>
        <taxon>Pezizomycotina</taxon>
        <taxon>Dothideomycetes</taxon>
        <taxon>Dothideomycetes incertae sedis</taxon>
        <taxon>Botryosphaeriales</taxon>
        <taxon>Botryosphaeriaceae</taxon>
        <taxon>Botryosphaeria</taxon>
    </lineage>
</organism>
<dbReference type="Proteomes" id="UP000572817">
    <property type="component" value="Unassembled WGS sequence"/>
</dbReference>
<keyword evidence="2" id="KW-1185">Reference proteome</keyword>
<sequence length="75" mass="8703">MREESMERVVRVANNTTFAGFVRELELFPVTKLFGYTFEDWCTAANFSWEDGTSLKQKATDGARNDDPEYEELKL</sequence>
<dbReference type="AlphaFoldDB" id="A0A8H4IYJ6"/>
<reference evidence="1" key="1">
    <citation type="submission" date="2020-04" db="EMBL/GenBank/DDBJ databases">
        <title>Genome Assembly and Annotation of Botryosphaeria dothidea sdau 11-99, a Latent Pathogen of Apple Fruit Ring Rot in China.</title>
        <authorList>
            <person name="Yu C."/>
            <person name="Diao Y."/>
            <person name="Lu Q."/>
            <person name="Zhao J."/>
            <person name="Cui S."/>
            <person name="Peng C."/>
            <person name="He B."/>
            <person name="Liu H."/>
        </authorList>
    </citation>
    <scope>NUCLEOTIDE SEQUENCE [LARGE SCALE GENOMIC DNA]</scope>
    <source>
        <strain evidence="1">Sdau11-99</strain>
    </source>
</reference>
<dbReference type="EMBL" id="WWBZ02000016">
    <property type="protein sequence ID" value="KAF4309906.1"/>
    <property type="molecule type" value="Genomic_DNA"/>
</dbReference>
<protein>
    <submittedName>
        <fullName evidence="1">Uncharacterized protein</fullName>
    </submittedName>
</protein>
<gene>
    <name evidence="1" type="ORF">GTA08_BOTSDO01957</name>
</gene>
<evidence type="ECO:0000313" key="1">
    <source>
        <dbReference type="EMBL" id="KAF4309906.1"/>
    </source>
</evidence>
<comment type="caution">
    <text evidence="1">The sequence shown here is derived from an EMBL/GenBank/DDBJ whole genome shotgun (WGS) entry which is preliminary data.</text>
</comment>